<protein>
    <submittedName>
        <fullName evidence="2">2240_t:CDS:1</fullName>
    </submittedName>
</protein>
<accession>A0A9N9GVY2</accession>
<proteinExistence type="predicted"/>
<evidence type="ECO:0000259" key="1">
    <source>
        <dbReference type="PROSITE" id="PS51886"/>
    </source>
</evidence>
<dbReference type="AlphaFoldDB" id="A0A9N9GVY2"/>
<dbReference type="SMART" id="SM00584">
    <property type="entry name" value="TLDc"/>
    <property type="match status" value="1"/>
</dbReference>
<dbReference type="InterPro" id="IPR006571">
    <property type="entry name" value="TLDc_dom"/>
</dbReference>
<keyword evidence="3" id="KW-1185">Reference proteome</keyword>
<dbReference type="Pfam" id="PF07707">
    <property type="entry name" value="BACK"/>
    <property type="match status" value="1"/>
</dbReference>
<dbReference type="PANTHER" id="PTHR45774">
    <property type="entry name" value="BTB/POZ DOMAIN-CONTAINING"/>
    <property type="match status" value="1"/>
</dbReference>
<dbReference type="PROSITE" id="PS51886">
    <property type="entry name" value="TLDC"/>
    <property type="match status" value="1"/>
</dbReference>
<dbReference type="Proteomes" id="UP000789375">
    <property type="component" value="Unassembled WGS sequence"/>
</dbReference>
<evidence type="ECO:0000313" key="3">
    <source>
        <dbReference type="Proteomes" id="UP000789375"/>
    </source>
</evidence>
<gene>
    <name evidence="2" type="ORF">FMOSSE_LOCUS10852</name>
</gene>
<organism evidence="2 3">
    <name type="scientific">Funneliformis mosseae</name>
    <name type="common">Endomycorrhizal fungus</name>
    <name type="synonym">Glomus mosseae</name>
    <dbReference type="NCBI Taxonomy" id="27381"/>
    <lineage>
        <taxon>Eukaryota</taxon>
        <taxon>Fungi</taxon>
        <taxon>Fungi incertae sedis</taxon>
        <taxon>Mucoromycota</taxon>
        <taxon>Glomeromycotina</taxon>
        <taxon>Glomeromycetes</taxon>
        <taxon>Glomerales</taxon>
        <taxon>Glomeraceae</taxon>
        <taxon>Funneliformis</taxon>
    </lineage>
</organism>
<evidence type="ECO:0000313" key="2">
    <source>
        <dbReference type="EMBL" id="CAG8638310.1"/>
    </source>
</evidence>
<reference evidence="2" key="1">
    <citation type="submission" date="2021-06" db="EMBL/GenBank/DDBJ databases">
        <authorList>
            <person name="Kallberg Y."/>
            <person name="Tangrot J."/>
            <person name="Rosling A."/>
        </authorList>
    </citation>
    <scope>NUCLEOTIDE SEQUENCE</scope>
    <source>
        <strain evidence="2">87-6 pot B 2015</strain>
    </source>
</reference>
<comment type="caution">
    <text evidence="2">The sequence shown here is derived from an EMBL/GenBank/DDBJ whole genome shotgun (WGS) entry which is preliminary data.</text>
</comment>
<name>A0A9N9GVY2_FUNMO</name>
<dbReference type="InterPro" id="IPR011705">
    <property type="entry name" value="BACK"/>
</dbReference>
<dbReference type="Pfam" id="PF07534">
    <property type="entry name" value="TLD"/>
    <property type="match status" value="1"/>
</dbReference>
<dbReference type="Gene3D" id="1.25.40.420">
    <property type="match status" value="1"/>
</dbReference>
<dbReference type="EMBL" id="CAJVPP010003835">
    <property type="protein sequence ID" value="CAG8638310.1"/>
    <property type="molecule type" value="Genomic_DNA"/>
</dbReference>
<dbReference type="PANTHER" id="PTHR45774:SF3">
    <property type="entry name" value="BTB (POZ) DOMAIN-CONTAINING 2B-RELATED"/>
    <property type="match status" value="1"/>
</dbReference>
<sequence length="472" mass="53863">MSLVKIMLSMLEFRKLILKLFQSFFIVNLSNVTEQGKEVLDMLLGATLLQLEELSYHLQDYLISKYSDWVRQNYYQILTKTFEKRERYVKLWDYCMQGICEDPKALFSSEEFIKLDKDILFAILNQETLQCEELIIWEALIKWGIAQSPTISKKTSATSFDTTDWTDEEFITLKGIIEKFIPCIHFFEISSNDFYNKVRPFRQTLTPELFDEVLGYHMKEKKPKLWPRLGKVDSVIIKSKQATAISNLIKNYELSSQSGTKKCSLSLLYRADRDGFNSGIFRNQCNDQGASLALIKLSNGKIVGGYNPLGWMKVDPKDRTDYSKSFLFSFEPNLEVRSLKSVGVKNPSLAFDNQTQALHFGTTDLIINGQNGSCVARDFQSPIVNTRSFTVENIEVFAKSSGPSEDVPKPARFVTCVVSVYSTLPGQAVYTNDLISLRLLDYQRPKVLVFYGGAIDLIGKARRSDKGAIDHH</sequence>
<feature type="domain" description="TLDc" evidence="1">
    <location>
        <begin position="235"/>
        <end position="400"/>
    </location>
</feature>